<keyword evidence="4" id="KW-1185">Reference proteome</keyword>
<keyword evidence="2" id="KW-0472">Membrane</keyword>
<keyword evidence="2" id="KW-0812">Transmembrane</keyword>
<reference evidence="3 4" key="1">
    <citation type="submission" date="2016-07" db="EMBL/GenBank/DDBJ databases">
        <title>Disparate Historic Effective Population Sizes Predicted by Modern Levels of Genome Diversity for the Scaled Quail (Callipepla squamata) and the Northern Bobwhite (Colinus virginianus): Inferences from First and Second Generation Draft Genome Assemblies for Sympatric New World Quail.</title>
        <authorList>
            <person name="Oldeschulte D.L."/>
            <person name="Halley Y.A."/>
            <person name="Bhattarai E.K."/>
            <person name="Brashear W.A."/>
            <person name="Hill J."/>
            <person name="Metz R.P."/>
            <person name="Johnson C.D."/>
            <person name="Rollins D."/>
            <person name="Peterson M.J."/>
            <person name="Bickhart D.M."/>
            <person name="Decker J.E."/>
            <person name="Seabury C.M."/>
        </authorList>
    </citation>
    <scope>NUCLEOTIDE SEQUENCE [LARGE SCALE GENOMIC DNA]</scope>
    <source>
        <strain evidence="3 4">Texas</strain>
        <tissue evidence="3">Leg muscle</tissue>
    </source>
</reference>
<gene>
    <name evidence="3" type="ORF">ASZ78_005521</name>
</gene>
<dbReference type="InterPro" id="IPR026072">
    <property type="entry name" value="Lime1"/>
</dbReference>
<proteinExistence type="predicted"/>
<dbReference type="PANTHER" id="PTHR47740:SF1">
    <property type="entry name" value="LCK-INTERACTING TRANSMEMBRANE ADAPTER 1"/>
    <property type="match status" value="1"/>
</dbReference>
<evidence type="ECO:0000313" key="3">
    <source>
        <dbReference type="EMBL" id="OXB67839.1"/>
    </source>
</evidence>
<dbReference type="GO" id="GO:0050853">
    <property type="term" value="P:B cell receptor signaling pathway"/>
    <property type="evidence" value="ECO:0007669"/>
    <property type="project" value="InterPro"/>
</dbReference>
<dbReference type="OrthoDB" id="9939965at2759"/>
<dbReference type="GO" id="GO:0019901">
    <property type="term" value="F:protein kinase binding"/>
    <property type="evidence" value="ECO:0007669"/>
    <property type="project" value="TreeGrafter"/>
</dbReference>
<organism evidence="3 4">
    <name type="scientific">Callipepla squamata</name>
    <name type="common">Scaled quail</name>
    <dbReference type="NCBI Taxonomy" id="9009"/>
    <lineage>
        <taxon>Eukaryota</taxon>
        <taxon>Metazoa</taxon>
        <taxon>Chordata</taxon>
        <taxon>Craniata</taxon>
        <taxon>Vertebrata</taxon>
        <taxon>Euteleostomi</taxon>
        <taxon>Archelosauria</taxon>
        <taxon>Archosauria</taxon>
        <taxon>Dinosauria</taxon>
        <taxon>Saurischia</taxon>
        <taxon>Theropoda</taxon>
        <taxon>Coelurosauria</taxon>
        <taxon>Aves</taxon>
        <taxon>Neognathae</taxon>
        <taxon>Galloanserae</taxon>
        <taxon>Galliformes</taxon>
        <taxon>Odontophoridae</taxon>
        <taxon>Callipepla</taxon>
    </lineage>
</organism>
<dbReference type="EMBL" id="MCFN01000030">
    <property type="protein sequence ID" value="OXB67839.1"/>
    <property type="molecule type" value="Genomic_DNA"/>
</dbReference>
<evidence type="ECO:0000256" key="1">
    <source>
        <dbReference type="SAM" id="MobiDB-lite"/>
    </source>
</evidence>
<feature type="region of interest" description="Disordered" evidence="1">
    <location>
        <begin position="258"/>
        <end position="286"/>
    </location>
</feature>
<protein>
    <submittedName>
        <fullName evidence="3">Uncharacterized protein</fullName>
    </submittedName>
</protein>
<dbReference type="Pfam" id="PF15332">
    <property type="entry name" value="LIME1"/>
    <property type="match status" value="1"/>
</dbReference>
<sequence length="369" mass="39868">SSAPQHSRKWFPMAVTHDEELPGPPPLVALAALALLGCLVYLCTLCAACRRAGGGAGDGSGVITTRSHFSHIYGRRKKVPPDGVKLVDKSLLRQTQLRSLSKSDTRLHELYRLKARDSNQRPASLDFPPSSLPPDSILLHRQLPQIPGPEPPAPDQTYSNLLFTPAHRPPPDTLYECLAVEEDDAPTATGTPMSPPRVGQGAADYACVRKVKKTVPEEQEGAVLGPSAAPRCWEGVGNAPCLKLEEMYSTVCKATKKRSHGPAASPRDGGFGQPSPPHEEPPPAACWPMPPPEPCYEAINDRAWAACGPEPDYEAVDIRWKKAAKWDRPGKPSPQDNLYESVGDMWGGESRGGAGWTTTNGLQVYITNL</sequence>
<dbReference type="Proteomes" id="UP000198323">
    <property type="component" value="Unassembled WGS sequence"/>
</dbReference>
<dbReference type="AlphaFoldDB" id="A0A226NKQ3"/>
<evidence type="ECO:0000313" key="4">
    <source>
        <dbReference type="Proteomes" id="UP000198323"/>
    </source>
</evidence>
<comment type="caution">
    <text evidence="3">The sequence shown here is derived from an EMBL/GenBank/DDBJ whole genome shotgun (WGS) entry which is preliminary data.</text>
</comment>
<feature type="non-terminal residue" evidence="3">
    <location>
        <position position="1"/>
    </location>
</feature>
<keyword evidence="2" id="KW-1133">Transmembrane helix</keyword>
<feature type="transmembrane region" description="Helical" evidence="2">
    <location>
        <begin position="27"/>
        <end position="48"/>
    </location>
</feature>
<evidence type="ECO:0000256" key="2">
    <source>
        <dbReference type="SAM" id="Phobius"/>
    </source>
</evidence>
<accession>A0A226NKQ3</accession>
<dbReference type="GO" id="GO:0050852">
    <property type="term" value="P:T cell receptor signaling pathway"/>
    <property type="evidence" value="ECO:0007669"/>
    <property type="project" value="InterPro"/>
</dbReference>
<name>A0A226NKQ3_CALSU</name>
<dbReference type="GO" id="GO:0019815">
    <property type="term" value="C:B cell receptor complex"/>
    <property type="evidence" value="ECO:0007669"/>
    <property type="project" value="TreeGrafter"/>
</dbReference>
<dbReference type="PANTHER" id="PTHR47740">
    <property type="entry name" value="LCK-INTERACTING TRANSMEMBRANE ADAPTER 1, LIME1"/>
    <property type="match status" value="1"/>
</dbReference>